<evidence type="ECO:0000313" key="9">
    <source>
        <dbReference type="Proteomes" id="UP000726737"/>
    </source>
</evidence>
<evidence type="ECO:0000256" key="6">
    <source>
        <dbReference type="SAM" id="SignalP"/>
    </source>
</evidence>
<dbReference type="Proteomes" id="UP000726737">
    <property type="component" value="Unassembled WGS sequence"/>
</dbReference>
<dbReference type="InterPro" id="IPR046357">
    <property type="entry name" value="PPIase_dom_sf"/>
</dbReference>
<feature type="chain" id="PRO_5040308024" description="peptidylprolyl isomerase" evidence="6">
    <location>
        <begin position="20"/>
        <end position="141"/>
    </location>
</feature>
<reference evidence="8" key="1">
    <citation type="journal article" date="2020" name="Fungal Divers.">
        <title>Resolving the Mortierellaceae phylogeny through synthesis of multi-gene phylogenetics and phylogenomics.</title>
        <authorList>
            <person name="Vandepol N."/>
            <person name="Liber J."/>
            <person name="Desiro A."/>
            <person name="Na H."/>
            <person name="Kennedy M."/>
            <person name="Barry K."/>
            <person name="Grigoriev I.V."/>
            <person name="Miller A.N."/>
            <person name="O'Donnell K."/>
            <person name="Stajich J.E."/>
            <person name="Bonito G."/>
        </authorList>
    </citation>
    <scope>NUCLEOTIDE SEQUENCE</scope>
    <source>
        <strain evidence="8">KOD948</strain>
    </source>
</reference>
<evidence type="ECO:0000313" key="8">
    <source>
        <dbReference type="EMBL" id="KAG0259826.1"/>
    </source>
</evidence>
<keyword evidence="6" id="KW-0732">Signal</keyword>
<evidence type="ECO:0000256" key="3">
    <source>
        <dbReference type="ARBA" id="ARBA00023110"/>
    </source>
</evidence>
<sequence length="141" mass="15364">MKFTTLTVGALFLVAQVMAYDAPKELIIDVISKPENCKVVTKAGDKLSMHYTGTLHKNGEQFDSSLNRAGTFDFTFGIGQVIKGWDQGLVDMCAGEKRKLTIPAELGYGGRSMGAKLPANSALVFDVELIKINGKDYKDEL</sequence>
<keyword evidence="4 5" id="KW-0413">Isomerase</keyword>
<dbReference type="SUPFAM" id="SSF54534">
    <property type="entry name" value="FKBP-like"/>
    <property type="match status" value="1"/>
</dbReference>
<evidence type="ECO:0000256" key="4">
    <source>
        <dbReference type="ARBA" id="ARBA00023235"/>
    </source>
</evidence>
<name>A0A9P6U5A9_9FUNG</name>
<dbReference type="InterPro" id="IPR001179">
    <property type="entry name" value="PPIase_FKBP_dom"/>
</dbReference>
<evidence type="ECO:0000256" key="5">
    <source>
        <dbReference type="PROSITE-ProRule" id="PRU00277"/>
    </source>
</evidence>
<dbReference type="FunFam" id="3.10.50.40:FF:000006">
    <property type="entry name" value="Peptidyl-prolyl cis-trans isomerase"/>
    <property type="match status" value="1"/>
</dbReference>
<keyword evidence="3 5" id="KW-0697">Rotamase</keyword>
<dbReference type="PROSITE" id="PS50059">
    <property type="entry name" value="FKBP_PPIASE"/>
    <property type="match status" value="1"/>
</dbReference>
<protein>
    <recommendedName>
        <fullName evidence="2 5">peptidylprolyl isomerase</fullName>
        <ecNumber evidence="2 5">5.2.1.8</ecNumber>
    </recommendedName>
</protein>
<dbReference type="GO" id="GO:0003755">
    <property type="term" value="F:peptidyl-prolyl cis-trans isomerase activity"/>
    <property type="evidence" value="ECO:0007669"/>
    <property type="project" value="UniProtKB-KW"/>
</dbReference>
<dbReference type="InterPro" id="IPR044609">
    <property type="entry name" value="FKBP2/11"/>
</dbReference>
<dbReference type="Gene3D" id="3.10.50.40">
    <property type="match status" value="1"/>
</dbReference>
<accession>A0A9P6U5A9</accession>
<gene>
    <name evidence="8" type="primary">FPR2_1</name>
    <name evidence="8" type="ORF">BG011_002347</name>
</gene>
<dbReference type="PANTHER" id="PTHR45779:SF14">
    <property type="entry name" value="PEPTIDYLPROLYL ISOMERASE"/>
    <property type="match status" value="1"/>
</dbReference>
<dbReference type="EC" id="5.2.1.8" evidence="2 5"/>
<evidence type="ECO:0000256" key="2">
    <source>
        <dbReference type="ARBA" id="ARBA00013194"/>
    </source>
</evidence>
<proteinExistence type="predicted"/>
<dbReference type="AlphaFoldDB" id="A0A9P6U5A9"/>
<dbReference type="GO" id="GO:0005783">
    <property type="term" value="C:endoplasmic reticulum"/>
    <property type="evidence" value="ECO:0007669"/>
    <property type="project" value="TreeGrafter"/>
</dbReference>
<dbReference type="EMBL" id="JAAAJA010000173">
    <property type="protein sequence ID" value="KAG0259826.1"/>
    <property type="molecule type" value="Genomic_DNA"/>
</dbReference>
<evidence type="ECO:0000256" key="1">
    <source>
        <dbReference type="ARBA" id="ARBA00000971"/>
    </source>
</evidence>
<feature type="domain" description="PPIase FKBP-type" evidence="7">
    <location>
        <begin position="44"/>
        <end position="133"/>
    </location>
</feature>
<keyword evidence="9" id="KW-1185">Reference proteome</keyword>
<comment type="catalytic activity">
    <reaction evidence="1 5">
        <text>[protein]-peptidylproline (omega=180) = [protein]-peptidylproline (omega=0)</text>
        <dbReference type="Rhea" id="RHEA:16237"/>
        <dbReference type="Rhea" id="RHEA-COMP:10747"/>
        <dbReference type="Rhea" id="RHEA-COMP:10748"/>
        <dbReference type="ChEBI" id="CHEBI:83833"/>
        <dbReference type="ChEBI" id="CHEBI:83834"/>
        <dbReference type="EC" id="5.2.1.8"/>
    </reaction>
</comment>
<feature type="signal peptide" evidence="6">
    <location>
        <begin position="1"/>
        <end position="19"/>
    </location>
</feature>
<dbReference type="OrthoDB" id="1902587at2759"/>
<comment type="caution">
    <text evidence="8">The sequence shown here is derived from an EMBL/GenBank/DDBJ whole genome shotgun (WGS) entry which is preliminary data.</text>
</comment>
<dbReference type="Pfam" id="PF00254">
    <property type="entry name" value="FKBP_C"/>
    <property type="match status" value="1"/>
</dbReference>
<organism evidence="8 9">
    <name type="scientific">Mortierella polycephala</name>
    <dbReference type="NCBI Taxonomy" id="41804"/>
    <lineage>
        <taxon>Eukaryota</taxon>
        <taxon>Fungi</taxon>
        <taxon>Fungi incertae sedis</taxon>
        <taxon>Mucoromycota</taxon>
        <taxon>Mortierellomycotina</taxon>
        <taxon>Mortierellomycetes</taxon>
        <taxon>Mortierellales</taxon>
        <taxon>Mortierellaceae</taxon>
        <taxon>Mortierella</taxon>
    </lineage>
</organism>
<evidence type="ECO:0000259" key="7">
    <source>
        <dbReference type="PROSITE" id="PS50059"/>
    </source>
</evidence>
<dbReference type="PANTHER" id="PTHR45779">
    <property type="entry name" value="PEPTIDYLPROLYL ISOMERASE"/>
    <property type="match status" value="1"/>
</dbReference>